<comment type="caution">
    <text evidence="7">The sequence shown here is derived from an EMBL/GenBank/DDBJ whole genome shotgun (WGS) entry which is preliminary data.</text>
</comment>
<dbReference type="InterPro" id="IPR004364">
    <property type="entry name" value="Aa-tRNA-synt_II"/>
</dbReference>
<reference evidence="7 8" key="1">
    <citation type="submission" date="2020-08" db="EMBL/GenBank/DDBJ databases">
        <title>Oceanospirillum sp. nov. isolated from marine sediment.</title>
        <authorList>
            <person name="Ji X."/>
        </authorList>
    </citation>
    <scope>NUCLEOTIDE SEQUENCE [LARGE SCALE GENOMIC DNA]</scope>
    <source>
        <strain evidence="7 8">D5</strain>
    </source>
</reference>
<feature type="domain" description="Aminoacyl-transfer RNA synthetases class-II family profile" evidence="6">
    <location>
        <begin position="14"/>
        <end position="305"/>
    </location>
</feature>
<dbReference type="PANTHER" id="PTHR42918:SF6">
    <property type="entry name" value="ELONGATION FACTOR P--(R)-BETA-LYSINE LIGASE"/>
    <property type="match status" value="1"/>
</dbReference>
<dbReference type="PROSITE" id="PS50862">
    <property type="entry name" value="AA_TRNA_LIGASE_II"/>
    <property type="match status" value="1"/>
</dbReference>
<dbReference type="NCBIfam" id="NF006828">
    <property type="entry name" value="PRK09350.1"/>
    <property type="match status" value="1"/>
</dbReference>
<dbReference type="RefSeq" id="WP_182810176.1">
    <property type="nucleotide sequence ID" value="NZ_JACJFM010000028.1"/>
</dbReference>
<organism evidence="7 8">
    <name type="scientific">Oceanospirillum sediminis</name>
    <dbReference type="NCBI Taxonomy" id="2760088"/>
    <lineage>
        <taxon>Bacteria</taxon>
        <taxon>Pseudomonadati</taxon>
        <taxon>Pseudomonadota</taxon>
        <taxon>Gammaproteobacteria</taxon>
        <taxon>Oceanospirillales</taxon>
        <taxon>Oceanospirillaceae</taxon>
        <taxon>Oceanospirillum</taxon>
    </lineage>
</organism>
<keyword evidence="8" id="KW-1185">Reference proteome</keyword>
<dbReference type="InterPro" id="IPR045864">
    <property type="entry name" value="aa-tRNA-synth_II/BPL/LPL"/>
</dbReference>
<keyword evidence="2" id="KW-0436">Ligase</keyword>
<accession>A0A839ISG0</accession>
<dbReference type="Gene3D" id="3.30.930.10">
    <property type="entry name" value="Bira Bifunctional Protein, Domain 2"/>
    <property type="match status" value="1"/>
</dbReference>
<proteinExistence type="predicted"/>
<sequence length="323" mass="36730">MNKLWQPSAPIENLRLRAETLNQVRQFFYDRHILEVETPILGRGGSTDPYLDSMITVCSGGGMSESVTLYLQTSPEFHMKRLLAAGSGPIWQLSRSFRNGEASKRHNPEFSMLEWYRPDFNLQRLMAEVQELLEVVLGEKAVGFSRYRDLFRTHLAIDPFDTSLDELRCHATDYAGINASDLDRESCCDLLMSHVIEPELGQEGFTFVYEYPAAQAALARLKSDQEGDLVADRFECYYQGLELANGYHELCDPREQKERFSQDNKIRRQLGKSTVQEDILLLEALHSGLPDCSGVALGFDRLLMLRAGITDISEILSFDMNRA</sequence>
<name>A0A839ISG0_9GAMM</name>
<evidence type="ECO:0000256" key="2">
    <source>
        <dbReference type="ARBA" id="ARBA00022598"/>
    </source>
</evidence>
<dbReference type="NCBIfam" id="TIGR00462">
    <property type="entry name" value="genX"/>
    <property type="match status" value="1"/>
</dbReference>
<comment type="catalytic activity">
    <reaction evidence="5">
        <text>D-beta-lysine + L-lysyl-[protein] + ATP = N(6)-((3R)-3,6-diaminohexanoyl)-L-lysyl-[protein] + AMP + diphosphate + H(+)</text>
        <dbReference type="Rhea" id="RHEA:83435"/>
        <dbReference type="Rhea" id="RHEA-COMP:9752"/>
        <dbReference type="Rhea" id="RHEA-COMP:20131"/>
        <dbReference type="ChEBI" id="CHEBI:15378"/>
        <dbReference type="ChEBI" id="CHEBI:29969"/>
        <dbReference type="ChEBI" id="CHEBI:30616"/>
        <dbReference type="ChEBI" id="CHEBI:33019"/>
        <dbReference type="ChEBI" id="CHEBI:84138"/>
        <dbReference type="ChEBI" id="CHEBI:156053"/>
        <dbReference type="ChEBI" id="CHEBI:456215"/>
    </reaction>
    <physiologicalReaction direction="left-to-right" evidence="5">
        <dbReference type="Rhea" id="RHEA:83436"/>
    </physiologicalReaction>
</comment>
<dbReference type="GO" id="GO:0005524">
    <property type="term" value="F:ATP binding"/>
    <property type="evidence" value="ECO:0007669"/>
    <property type="project" value="UniProtKB-KW"/>
</dbReference>
<dbReference type="PANTHER" id="PTHR42918">
    <property type="entry name" value="LYSYL-TRNA SYNTHETASE"/>
    <property type="match status" value="1"/>
</dbReference>
<evidence type="ECO:0000259" key="6">
    <source>
        <dbReference type="PROSITE" id="PS50862"/>
    </source>
</evidence>
<evidence type="ECO:0000256" key="4">
    <source>
        <dbReference type="ARBA" id="ARBA00022840"/>
    </source>
</evidence>
<dbReference type="InterPro" id="IPR004525">
    <property type="entry name" value="EpmA"/>
</dbReference>
<keyword evidence="3" id="KW-0547">Nucleotide-binding</keyword>
<keyword evidence="4" id="KW-0067">ATP-binding</keyword>
<dbReference type="Proteomes" id="UP000565262">
    <property type="component" value="Unassembled WGS sequence"/>
</dbReference>
<evidence type="ECO:0000256" key="3">
    <source>
        <dbReference type="ARBA" id="ARBA00022741"/>
    </source>
</evidence>
<dbReference type="AlphaFoldDB" id="A0A839ISG0"/>
<evidence type="ECO:0000256" key="1">
    <source>
        <dbReference type="ARBA" id="ARBA00011738"/>
    </source>
</evidence>
<dbReference type="FunFam" id="3.30.930.10:FF:000017">
    <property type="entry name" value="Elongation factor P--(R)-beta-lysine ligase"/>
    <property type="match status" value="1"/>
</dbReference>
<dbReference type="GO" id="GO:0004824">
    <property type="term" value="F:lysine-tRNA ligase activity"/>
    <property type="evidence" value="ECO:0007669"/>
    <property type="project" value="InterPro"/>
</dbReference>
<dbReference type="EMBL" id="JACJFM010000028">
    <property type="protein sequence ID" value="MBB1488403.1"/>
    <property type="molecule type" value="Genomic_DNA"/>
</dbReference>
<evidence type="ECO:0000313" key="8">
    <source>
        <dbReference type="Proteomes" id="UP000565262"/>
    </source>
</evidence>
<comment type="subunit">
    <text evidence="1">Homodimer.</text>
</comment>
<evidence type="ECO:0000313" key="7">
    <source>
        <dbReference type="EMBL" id="MBB1488403.1"/>
    </source>
</evidence>
<gene>
    <name evidence="7" type="primary">genX</name>
    <name evidence="7" type="ORF">H4O21_17495</name>
</gene>
<dbReference type="SUPFAM" id="SSF55681">
    <property type="entry name" value="Class II aaRS and biotin synthetases"/>
    <property type="match status" value="1"/>
</dbReference>
<evidence type="ECO:0000256" key="5">
    <source>
        <dbReference type="ARBA" id="ARBA00052794"/>
    </source>
</evidence>
<dbReference type="Pfam" id="PF00152">
    <property type="entry name" value="tRNA-synt_2"/>
    <property type="match status" value="1"/>
</dbReference>
<dbReference type="InterPro" id="IPR006195">
    <property type="entry name" value="aa-tRNA-synth_II"/>
</dbReference>
<dbReference type="GO" id="GO:0006430">
    <property type="term" value="P:lysyl-tRNA aminoacylation"/>
    <property type="evidence" value="ECO:0007669"/>
    <property type="project" value="InterPro"/>
</dbReference>
<dbReference type="GO" id="GO:0000049">
    <property type="term" value="F:tRNA binding"/>
    <property type="evidence" value="ECO:0007669"/>
    <property type="project" value="TreeGrafter"/>
</dbReference>
<dbReference type="GO" id="GO:0005829">
    <property type="term" value="C:cytosol"/>
    <property type="evidence" value="ECO:0007669"/>
    <property type="project" value="TreeGrafter"/>
</dbReference>
<protein>
    <submittedName>
        <fullName evidence="7">EF-P lysine aminoacylase GenX</fullName>
    </submittedName>
</protein>